<reference evidence="1" key="1">
    <citation type="submission" date="2018-06" db="EMBL/GenBank/DDBJ databases">
        <authorList>
            <person name="Zhirakovskaya E."/>
        </authorList>
    </citation>
    <scope>NUCLEOTIDE SEQUENCE</scope>
</reference>
<protein>
    <submittedName>
        <fullName evidence="1">Uncharacterized protein</fullName>
    </submittedName>
</protein>
<gene>
    <name evidence="1" type="ORF">MNBD_GAMMA22-1207</name>
</gene>
<organism evidence="1">
    <name type="scientific">hydrothermal vent metagenome</name>
    <dbReference type="NCBI Taxonomy" id="652676"/>
    <lineage>
        <taxon>unclassified sequences</taxon>
        <taxon>metagenomes</taxon>
        <taxon>ecological metagenomes</taxon>
    </lineage>
</organism>
<name>A0A3B0ZXE1_9ZZZZ</name>
<dbReference type="EMBL" id="UOFS01000036">
    <property type="protein sequence ID" value="VAW98208.1"/>
    <property type="molecule type" value="Genomic_DNA"/>
</dbReference>
<accession>A0A3B0ZXE1</accession>
<sequence>MTIEIKNEEVTNAMYAGTFLMSELSSLVDNEYICFDINSEISVSDGNVYRFKFESDKAKRKISISYNPPSFENDLHCFIINIESFEGERIYLDDLINEHNLFNDIDYLDLDTYVGNTQQKIKSFVIFLDKIFNENFRDIISGKSWEHVAFDWQGYK</sequence>
<evidence type="ECO:0000313" key="1">
    <source>
        <dbReference type="EMBL" id="VAW98208.1"/>
    </source>
</evidence>
<dbReference type="AlphaFoldDB" id="A0A3B0ZXE1"/>
<proteinExistence type="predicted"/>